<comment type="caution">
    <text evidence="1">The sequence shown here is derived from an EMBL/GenBank/DDBJ whole genome shotgun (WGS) entry which is preliminary data.</text>
</comment>
<proteinExistence type="predicted"/>
<protein>
    <submittedName>
        <fullName evidence="1">DUF3604 domain-containing protein</fullName>
    </submittedName>
</protein>
<dbReference type="InterPro" id="IPR022028">
    <property type="entry name" value="DUF3604"/>
</dbReference>
<dbReference type="Pfam" id="PF12228">
    <property type="entry name" value="DUF3604"/>
    <property type="match status" value="1"/>
</dbReference>
<name>A0ABT3ST72_9GAMM</name>
<sequence length="702" mass="77281">MGMIKRLLLAIVLALAIALLWFHAIGSGWFGGPWQSEVPNAGPRVISEPLITREKAEPRILFGDLHNHSNYSLDAYIFNTKLLKGTGRVTPADACDFARYCSALDFWSINDHAESLTPRVWADTVKTIQACNDNAGDPANPDMVSFVGWEWSNGNSDDVPSHYGHKNVVIRTWEEGQTPTRPIASKAIYDISKAPSVVIGLMSLLEDLDVASDFGWYSNEGSSVPVCPDGVPAHQLPDSCRDIALTPTSLYRKLDEWGFDSIVIPHGLAWGNVNPLTADFRSQLDEYEERYQKLVEVFSGHGNSELFVDFDRISIASDGGVSCPLATADFTPCCRQAEKITRSRCSEPESAMCDDSVESMMKAYLKKGPLAGRKTIKDTVLDDWEGCGQLQNSFQPSAAYVPRMSAQYSLALGFDAQGEPKRARMGMIGSSDGHQGRPGSSYKETNRVLYTDSKSVGREADFRFRADRESGAFYYTGGLIAAHTDGRDRDAIWQALDTRNVYATSGDRMLVWFDLINGPAGEVPMGSEVTMPVSPRFRVKALGAFEQVSGCPDYAIAALGKDRVQSLCGGECYRPGGEKRKTLSRIEVVKIRPQVRPDEKIAPLVEDPWRTFDCPSSGAACVAEFEDNLYAEQGRAAIYYARVIQAAEPLIGGDPFACEYTESGQCVKRNYCIGVRATRDNNCTAPAEPRAWTSPIFVEYPQ</sequence>
<keyword evidence="2" id="KW-1185">Reference proteome</keyword>
<accession>A0ABT3ST72</accession>
<reference evidence="1" key="1">
    <citation type="submission" date="2019-02" db="EMBL/GenBank/DDBJ databases">
        <authorList>
            <person name="Li S.-H."/>
        </authorList>
    </citation>
    <scope>NUCLEOTIDE SEQUENCE</scope>
    <source>
        <strain evidence="1">IMCC8485</strain>
    </source>
</reference>
<gene>
    <name evidence="1" type="ORF">EYC87_06190</name>
</gene>
<organism evidence="1 2">
    <name type="scientific">Candidatus Seongchinamella marina</name>
    <dbReference type="NCBI Taxonomy" id="2518990"/>
    <lineage>
        <taxon>Bacteria</taxon>
        <taxon>Pseudomonadati</taxon>
        <taxon>Pseudomonadota</taxon>
        <taxon>Gammaproteobacteria</taxon>
        <taxon>Cellvibrionales</taxon>
        <taxon>Halieaceae</taxon>
        <taxon>Seongchinamella</taxon>
    </lineage>
</organism>
<evidence type="ECO:0000313" key="1">
    <source>
        <dbReference type="EMBL" id="MCX2973176.1"/>
    </source>
</evidence>
<dbReference type="Gene3D" id="3.20.20.140">
    <property type="entry name" value="Metal-dependent hydrolases"/>
    <property type="match status" value="1"/>
</dbReference>
<evidence type="ECO:0000313" key="2">
    <source>
        <dbReference type="Proteomes" id="UP001143307"/>
    </source>
</evidence>
<dbReference type="EMBL" id="SHNP01000002">
    <property type="protein sequence ID" value="MCX2973176.1"/>
    <property type="molecule type" value="Genomic_DNA"/>
</dbReference>
<dbReference type="Proteomes" id="UP001143307">
    <property type="component" value="Unassembled WGS sequence"/>
</dbReference>